<dbReference type="EMBL" id="GG738887">
    <property type="protein sequence ID" value="EFC41190.1"/>
    <property type="molecule type" value="Genomic_DNA"/>
</dbReference>
<accession>D2VPV1</accession>
<dbReference type="RefSeq" id="XP_002673934.1">
    <property type="nucleotide sequence ID" value="XM_002673888.1"/>
</dbReference>
<keyword evidence="3 7" id="KW-0378">Hydrolase</keyword>
<evidence type="ECO:0000256" key="6">
    <source>
        <dbReference type="ARBA" id="ARBA00023145"/>
    </source>
</evidence>
<feature type="binding site" evidence="7">
    <location>
        <position position="551"/>
    </location>
    <ligand>
        <name>Ca(2+)</name>
        <dbReference type="ChEBI" id="CHEBI:29108"/>
    </ligand>
</feature>
<dbReference type="InterPro" id="IPR030400">
    <property type="entry name" value="Sedolisin_dom"/>
</dbReference>
<evidence type="ECO:0000256" key="5">
    <source>
        <dbReference type="ARBA" id="ARBA00022837"/>
    </source>
</evidence>
<dbReference type="CDD" id="cd11377">
    <property type="entry name" value="Pro-peptidase_S53"/>
    <property type="match status" value="1"/>
</dbReference>
<dbReference type="OMA" id="WFPKLKD"/>
<dbReference type="eggNOG" id="ENOG502QR6D">
    <property type="taxonomic scope" value="Eukaryota"/>
</dbReference>
<keyword evidence="4 7" id="KW-0720">Serine protease</keyword>
<evidence type="ECO:0000256" key="8">
    <source>
        <dbReference type="SAM" id="SignalP"/>
    </source>
</evidence>
<dbReference type="GO" id="GO:0006508">
    <property type="term" value="P:proteolysis"/>
    <property type="evidence" value="ECO:0007669"/>
    <property type="project" value="UniProtKB-KW"/>
</dbReference>
<dbReference type="GeneID" id="8854972"/>
<dbReference type="InterPro" id="IPR015366">
    <property type="entry name" value="S53_propep"/>
</dbReference>
<dbReference type="GO" id="GO:0008240">
    <property type="term" value="F:tripeptidyl-peptidase activity"/>
    <property type="evidence" value="ECO:0007669"/>
    <property type="project" value="TreeGrafter"/>
</dbReference>
<feature type="active site" description="Charge relay system" evidence="7">
    <location>
        <position position="486"/>
    </location>
</feature>
<dbReference type="Pfam" id="PF09286">
    <property type="entry name" value="Pro-kuma_activ"/>
    <property type="match status" value="1"/>
</dbReference>
<dbReference type="GO" id="GO:0046872">
    <property type="term" value="F:metal ion binding"/>
    <property type="evidence" value="ECO:0007669"/>
    <property type="project" value="UniProtKB-UniRule"/>
</dbReference>
<evidence type="ECO:0000256" key="4">
    <source>
        <dbReference type="ARBA" id="ARBA00022825"/>
    </source>
</evidence>
<keyword evidence="6" id="KW-0865">Zymogen</keyword>
<keyword evidence="2 7" id="KW-0479">Metal-binding</keyword>
<keyword evidence="11" id="KW-1185">Reference proteome</keyword>
<feature type="chain" id="PRO_5003037734" evidence="8">
    <location>
        <begin position="25"/>
        <end position="573"/>
    </location>
</feature>
<feature type="domain" description="Peptidase S53" evidence="9">
    <location>
        <begin position="220"/>
        <end position="573"/>
    </location>
</feature>
<dbReference type="InterPro" id="IPR050819">
    <property type="entry name" value="Tripeptidyl-peptidase_I"/>
</dbReference>
<evidence type="ECO:0000313" key="11">
    <source>
        <dbReference type="Proteomes" id="UP000006671"/>
    </source>
</evidence>
<dbReference type="InParanoid" id="D2VPV1"/>
<dbReference type="STRING" id="5762.D2VPV1"/>
<organism evidence="11">
    <name type="scientific">Naegleria gruberi</name>
    <name type="common">Amoeba</name>
    <dbReference type="NCBI Taxonomy" id="5762"/>
    <lineage>
        <taxon>Eukaryota</taxon>
        <taxon>Discoba</taxon>
        <taxon>Heterolobosea</taxon>
        <taxon>Tetramitia</taxon>
        <taxon>Eutetramitia</taxon>
        <taxon>Vahlkampfiidae</taxon>
        <taxon>Naegleria</taxon>
    </lineage>
</organism>
<feature type="binding site" evidence="7">
    <location>
        <position position="553"/>
    </location>
    <ligand>
        <name>Ca(2+)</name>
        <dbReference type="ChEBI" id="CHEBI:29108"/>
    </ligand>
</feature>
<dbReference type="InterPro" id="IPR000209">
    <property type="entry name" value="Peptidase_S8/S53_dom"/>
</dbReference>
<dbReference type="SMART" id="SM00944">
    <property type="entry name" value="Pro-kuma_activ"/>
    <property type="match status" value="1"/>
</dbReference>
<dbReference type="InterPro" id="IPR036852">
    <property type="entry name" value="Peptidase_S8/S53_dom_sf"/>
</dbReference>
<keyword evidence="8" id="KW-0732">Signal</keyword>
<proteinExistence type="predicted"/>
<dbReference type="SUPFAM" id="SSF52743">
    <property type="entry name" value="Subtilisin-like"/>
    <property type="match status" value="1"/>
</dbReference>
<dbReference type="CDD" id="cd04056">
    <property type="entry name" value="Peptidases_S53"/>
    <property type="match status" value="1"/>
</dbReference>
<reference evidence="10 11" key="1">
    <citation type="journal article" date="2010" name="Cell">
        <title>The genome of Naegleria gruberi illuminates early eukaryotic versatility.</title>
        <authorList>
            <person name="Fritz-Laylin L.K."/>
            <person name="Prochnik S.E."/>
            <person name="Ginger M.L."/>
            <person name="Dacks J.B."/>
            <person name="Carpenter M.L."/>
            <person name="Field M.C."/>
            <person name="Kuo A."/>
            <person name="Paredez A."/>
            <person name="Chapman J."/>
            <person name="Pham J."/>
            <person name="Shu S."/>
            <person name="Neupane R."/>
            <person name="Cipriano M."/>
            <person name="Mancuso J."/>
            <person name="Tu H."/>
            <person name="Salamov A."/>
            <person name="Lindquist E."/>
            <person name="Shapiro H."/>
            <person name="Lucas S."/>
            <person name="Grigoriev I.V."/>
            <person name="Cande W.Z."/>
            <person name="Fulton C."/>
            <person name="Rokhsar D.S."/>
            <person name="Dawson S.C."/>
        </authorList>
    </citation>
    <scope>NUCLEOTIDE SEQUENCE [LARGE SCALE GENOMIC DNA]</scope>
    <source>
        <strain evidence="10 11">NEG-M</strain>
    </source>
</reference>
<keyword evidence="1 7" id="KW-0645">Protease</keyword>
<dbReference type="OrthoDB" id="2919105at2759"/>
<dbReference type="Gene3D" id="3.40.50.200">
    <property type="entry name" value="Peptidase S8/S53 domain"/>
    <property type="match status" value="1"/>
</dbReference>
<gene>
    <name evidence="10" type="primary">AM24</name>
    <name evidence="10" type="ORF">NAEGRDRAFT_58872</name>
</gene>
<dbReference type="PANTHER" id="PTHR14218:SF15">
    <property type="entry name" value="TRIPEPTIDYL-PEPTIDASE 1"/>
    <property type="match status" value="1"/>
</dbReference>
<sequence>MKRSTILSALIMMLLSFAVVMVCAGTLNNLADELLKNGNYVRMESERVNSRASKSIVPKGWRVVEGKFEDQHVHLTFALKNQNIEKLKDLLLKISDPKHPQHENYLTTEQVARMTTPTDEHKSIVLNYIKSIPGALLVKVSKHENFVSALMPLSSVNKYFKADMKKFTHEITGAVAFRSEQGYALPQKLAEAVNLVSGVYGFPTMNAKFDKKLESKSSQRVTPQFIWARYNVTFPSTVSPKSTQAVASFLQQYYSNADLQLFQNTFKLERQTPKVIGPNDESNPGVEASLDIQYLMGVGQKINTTFVSTEGVNPITHQERFVHWVIGQQELGDSSAWVHSVSYGDIEYQATVALADQLDAEFIKFGATGRTVLIASGDDGARCNDNGNAFEPEWPTSSPWITSVGATEPSDSDYETTTSWSGGGYSNYYDRPKYQDEAVKAYLASNAAPPTSYFNVSGRAYPDVAAFGVNYQVYVNGMIQNVAGTSASTPCFAGIVSLMNDARFRANKKPLGFLNIWLYQHAGKTSGAFYDIVKGNNAHGACQYGFSATNGWDPISGWGVPNYKILQHLALLK</sequence>
<protein>
    <submittedName>
        <fullName evidence="10">Uncharacterized protein AM24</fullName>
    </submittedName>
</protein>
<dbReference type="Proteomes" id="UP000006671">
    <property type="component" value="Unassembled WGS sequence"/>
</dbReference>
<dbReference type="PROSITE" id="PS51695">
    <property type="entry name" value="SEDOLISIN"/>
    <property type="match status" value="1"/>
</dbReference>
<dbReference type="VEuPathDB" id="AmoebaDB:NAEGRDRAFT_58872"/>
<feature type="active site" description="Charge relay system" evidence="7">
    <location>
        <position position="291"/>
    </location>
</feature>
<feature type="binding site" evidence="7">
    <location>
        <position position="532"/>
    </location>
    <ligand>
        <name>Ca(2+)</name>
        <dbReference type="ChEBI" id="CHEBI:29108"/>
    </ligand>
</feature>
<evidence type="ECO:0000256" key="1">
    <source>
        <dbReference type="ARBA" id="ARBA00022670"/>
    </source>
</evidence>
<dbReference type="MEROPS" id="S53.003"/>
<dbReference type="KEGG" id="ngr:NAEGRDRAFT_58872"/>
<evidence type="ECO:0000256" key="2">
    <source>
        <dbReference type="ARBA" id="ARBA00022723"/>
    </source>
</evidence>
<keyword evidence="5 7" id="KW-0106">Calcium</keyword>
<dbReference type="AlphaFoldDB" id="D2VPV1"/>
<dbReference type="PANTHER" id="PTHR14218">
    <property type="entry name" value="PROTEASE S8 TRIPEPTIDYL PEPTIDASE I CLN2"/>
    <property type="match status" value="1"/>
</dbReference>
<evidence type="ECO:0000313" key="10">
    <source>
        <dbReference type="EMBL" id="EFC41190.1"/>
    </source>
</evidence>
<comment type="cofactor">
    <cofactor evidence="7">
        <name>Ca(2+)</name>
        <dbReference type="ChEBI" id="CHEBI:29108"/>
    </cofactor>
    <text evidence="7">Binds 1 Ca(2+) ion per subunit.</text>
</comment>
<feature type="active site" description="Charge relay system" evidence="7">
    <location>
        <position position="287"/>
    </location>
</feature>
<evidence type="ECO:0000256" key="7">
    <source>
        <dbReference type="PROSITE-ProRule" id="PRU01032"/>
    </source>
</evidence>
<evidence type="ECO:0000259" key="9">
    <source>
        <dbReference type="PROSITE" id="PS51695"/>
    </source>
</evidence>
<dbReference type="Pfam" id="PF00082">
    <property type="entry name" value="Peptidase_S8"/>
    <property type="match status" value="1"/>
</dbReference>
<feature type="signal peptide" evidence="8">
    <location>
        <begin position="1"/>
        <end position="24"/>
    </location>
</feature>
<dbReference type="SUPFAM" id="SSF54897">
    <property type="entry name" value="Protease propeptides/inhibitors"/>
    <property type="match status" value="1"/>
</dbReference>
<dbReference type="GO" id="GO:0004252">
    <property type="term" value="F:serine-type endopeptidase activity"/>
    <property type="evidence" value="ECO:0007669"/>
    <property type="project" value="UniProtKB-UniRule"/>
</dbReference>
<name>D2VPV1_NAEGR</name>
<feature type="binding site" evidence="7">
    <location>
        <position position="531"/>
    </location>
    <ligand>
        <name>Ca(2+)</name>
        <dbReference type="ChEBI" id="CHEBI:29108"/>
    </ligand>
</feature>
<evidence type="ECO:0000256" key="3">
    <source>
        <dbReference type="ARBA" id="ARBA00022801"/>
    </source>
</evidence>